<keyword evidence="4" id="KW-0175">Coiled coil</keyword>
<feature type="compositionally biased region" description="Basic residues" evidence="5">
    <location>
        <begin position="533"/>
        <end position="548"/>
    </location>
</feature>
<evidence type="ECO:0000313" key="7">
    <source>
        <dbReference type="EMBL" id="NXQ12843.1"/>
    </source>
</evidence>
<dbReference type="AlphaFoldDB" id="A0A852F9C9"/>
<comment type="caution">
    <text evidence="7">The sequence shown here is derived from an EMBL/GenBank/DDBJ whole genome shotgun (WGS) entry which is preliminary data.</text>
</comment>
<dbReference type="Pfam" id="PF15453">
    <property type="entry name" value="Pilt"/>
    <property type="match status" value="1"/>
</dbReference>
<feature type="domain" description="Tight junction-associated protein 1" evidence="6">
    <location>
        <begin position="281"/>
        <end position="475"/>
    </location>
</feature>
<feature type="region of interest" description="Disordered" evidence="5">
    <location>
        <begin position="463"/>
        <end position="563"/>
    </location>
</feature>
<dbReference type="InterPro" id="IPR043441">
    <property type="entry name" value="Tjap1/BEGAIN"/>
</dbReference>
<evidence type="ECO:0000256" key="1">
    <source>
        <dbReference type="ARBA" id="ARBA00004170"/>
    </source>
</evidence>
<evidence type="ECO:0000256" key="3">
    <source>
        <dbReference type="ARBA" id="ARBA00023136"/>
    </source>
</evidence>
<protein>
    <submittedName>
        <fullName evidence="7">TJAP1 protein</fullName>
    </submittedName>
</protein>
<feature type="non-terminal residue" evidence="7">
    <location>
        <position position="1"/>
    </location>
</feature>
<feature type="coiled-coil region" evidence="4">
    <location>
        <begin position="43"/>
        <end position="179"/>
    </location>
</feature>
<dbReference type="PANTHER" id="PTHR28664">
    <property type="entry name" value="TIGHT JUNCTION-ASSOCIATED PROTEIN 1"/>
    <property type="match status" value="1"/>
</dbReference>
<dbReference type="GO" id="GO:0005802">
    <property type="term" value="C:trans-Golgi network"/>
    <property type="evidence" value="ECO:0007669"/>
    <property type="project" value="TreeGrafter"/>
</dbReference>
<comment type="subcellular location">
    <subcellularLocation>
        <location evidence="1">Membrane</location>
        <topology evidence="1">Peripheral membrane protein</topology>
    </subcellularLocation>
</comment>
<accession>A0A852F9C9</accession>
<sequence>MSSAAPSKKPYRKAPPQHREIRHEVPIIRDDQDGEPLTDAERMKLLQHENEELRRRLTYVTNKMEAMERELESGQDYLEMELGQNREELEKFKDKFRRLQNSYTASQRTNQDLEEKLHALASLSQSWIFAIKKAEMDRKTLDWEIVELTNKLLDAKTTINKLEELNERYRQDCNLAVQLLKCNKSHFRNHKFADLPYELQDMVNKHLHNTQESAGPGQEAAHTLAASDVVPTSVIARVLEKPESLVLNSAKSSSGSCPMAEDVFVHVDMSGAVPDACNSAGQRGKEIGDAGKQQNGGCKPQSSVESVPEEVPAFEKLSPYPTPSPPHPMYPGRKVIEFSEDKVRIPKNSPLPNCTYATRQAISLSLVQKGHRSASSCSCQQSPKAARAHASSQSSPFSSPPQIPSAFASSASSEEDLLANWQRMFVDKAPPTSERVLMNRTAFSCDTAPELQKRFSRSMQELGRAASAYSDGGGGTAEPESPSPEKHKDYVDLGLPESPAEEREMLLQGNKESSQGGVQEESGEGRVKPPFSRPHRSPKRMGVHHLHRKDSLTQAQEQGNLLS</sequence>
<feature type="non-terminal residue" evidence="7">
    <location>
        <position position="563"/>
    </location>
</feature>
<evidence type="ECO:0000256" key="4">
    <source>
        <dbReference type="SAM" id="Coils"/>
    </source>
</evidence>
<name>A0A852F9C9_PEUTA</name>
<evidence type="ECO:0000256" key="5">
    <source>
        <dbReference type="SAM" id="MobiDB-lite"/>
    </source>
</evidence>
<dbReference type="GO" id="GO:0016020">
    <property type="term" value="C:membrane"/>
    <property type="evidence" value="ECO:0007669"/>
    <property type="project" value="UniProtKB-SubCell"/>
</dbReference>
<keyword evidence="8" id="KW-1185">Reference proteome</keyword>
<dbReference type="PANTHER" id="PTHR28664:SF3">
    <property type="entry name" value="TIGHT JUNCTION-ASSOCIATED PROTEIN 1"/>
    <property type="match status" value="1"/>
</dbReference>
<feature type="region of interest" description="Disordered" evidence="5">
    <location>
        <begin position="387"/>
        <end position="411"/>
    </location>
</feature>
<keyword evidence="3" id="KW-0472">Membrane</keyword>
<evidence type="ECO:0000256" key="2">
    <source>
        <dbReference type="ARBA" id="ARBA00022553"/>
    </source>
</evidence>
<feature type="region of interest" description="Disordered" evidence="5">
    <location>
        <begin position="1"/>
        <end position="36"/>
    </location>
</feature>
<keyword evidence="2" id="KW-0597">Phosphoprotein</keyword>
<feature type="compositionally biased region" description="Polar residues" evidence="5">
    <location>
        <begin position="552"/>
        <end position="563"/>
    </location>
</feature>
<evidence type="ECO:0000313" key="8">
    <source>
        <dbReference type="Proteomes" id="UP000629713"/>
    </source>
</evidence>
<dbReference type="InterPro" id="IPR043470">
    <property type="entry name" value="Tjap1_dom"/>
</dbReference>
<proteinExistence type="predicted"/>
<feature type="compositionally biased region" description="Polar residues" evidence="5">
    <location>
        <begin position="292"/>
        <end position="305"/>
    </location>
</feature>
<feature type="compositionally biased region" description="Basic and acidic residues" evidence="5">
    <location>
        <begin position="17"/>
        <end position="31"/>
    </location>
</feature>
<evidence type="ECO:0000259" key="6">
    <source>
        <dbReference type="Pfam" id="PF15453"/>
    </source>
</evidence>
<organism evidence="7 8">
    <name type="scientific">Peucedramus taeniatus</name>
    <name type="common">Olive warbler</name>
    <dbReference type="NCBI Taxonomy" id="135441"/>
    <lineage>
        <taxon>Eukaryota</taxon>
        <taxon>Metazoa</taxon>
        <taxon>Chordata</taxon>
        <taxon>Craniata</taxon>
        <taxon>Vertebrata</taxon>
        <taxon>Euteleostomi</taxon>
        <taxon>Archelosauria</taxon>
        <taxon>Archosauria</taxon>
        <taxon>Dinosauria</taxon>
        <taxon>Saurischia</taxon>
        <taxon>Theropoda</taxon>
        <taxon>Coelurosauria</taxon>
        <taxon>Aves</taxon>
        <taxon>Neognathae</taxon>
        <taxon>Neoaves</taxon>
        <taxon>Telluraves</taxon>
        <taxon>Australaves</taxon>
        <taxon>Passeriformes</taxon>
        <taxon>Passeroidea</taxon>
        <taxon>Fringillidae</taxon>
        <taxon>Peucedraminae</taxon>
        <taxon>Peucedramus</taxon>
    </lineage>
</organism>
<gene>
    <name evidence="7" type="primary">Tjap1</name>
    <name evidence="7" type="ORF">PEUTAE_R06357</name>
</gene>
<dbReference type="Proteomes" id="UP000629713">
    <property type="component" value="Unassembled WGS sequence"/>
</dbReference>
<dbReference type="EMBL" id="WBNO01008123">
    <property type="protein sequence ID" value="NXQ12843.1"/>
    <property type="molecule type" value="Genomic_DNA"/>
</dbReference>
<reference evidence="7" key="1">
    <citation type="submission" date="2019-09" db="EMBL/GenBank/DDBJ databases">
        <title>Bird 10,000 Genomes (B10K) Project - Family phase.</title>
        <authorList>
            <person name="Zhang G."/>
        </authorList>
    </citation>
    <scope>NUCLEOTIDE SEQUENCE</scope>
    <source>
        <strain evidence="7">B10K-DU-002-52</strain>
        <tissue evidence="7">Muscle</tissue>
    </source>
</reference>
<feature type="region of interest" description="Disordered" evidence="5">
    <location>
        <begin position="283"/>
        <end position="327"/>
    </location>
</feature>
<dbReference type="GO" id="GO:0007030">
    <property type="term" value="P:Golgi organization"/>
    <property type="evidence" value="ECO:0007669"/>
    <property type="project" value="TreeGrafter"/>
</dbReference>